<comment type="similarity">
    <text evidence="1">Belongs to the P-Pant transferase superfamily. Gsp/Sfp/HetI/AcpT family.</text>
</comment>
<dbReference type="EMBL" id="RBEE01000012">
    <property type="protein sequence ID" value="RNL53950.1"/>
    <property type="molecule type" value="Genomic_DNA"/>
</dbReference>
<organism evidence="5 6">
    <name type="scientific">Pedobacter jejuensis</name>
    <dbReference type="NCBI Taxonomy" id="1268550"/>
    <lineage>
        <taxon>Bacteria</taxon>
        <taxon>Pseudomonadati</taxon>
        <taxon>Bacteroidota</taxon>
        <taxon>Sphingobacteriia</taxon>
        <taxon>Sphingobacteriales</taxon>
        <taxon>Sphingobacteriaceae</taxon>
        <taxon>Pedobacter</taxon>
    </lineage>
</organism>
<name>A0A3N0BWW5_9SPHI</name>
<accession>A0A3N0BWW5</accession>
<dbReference type="InterPro" id="IPR008278">
    <property type="entry name" value="4-PPantetheinyl_Trfase_dom"/>
</dbReference>
<dbReference type="Proteomes" id="UP000274046">
    <property type="component" value="Unassembled WGS sequence"/>
</dbReference>
<evidence type="ECO:0000259" key="3">
    <source>
        <dbReference type="Pfam" id="PF01648"/>
    </source>
</evidence>
<proteinExistence type="inferred from homology"/>
<evidence type="ECO:0000256" key="1">
    <source>
        <dbReference type="ARBA" id="ARBA00010990"/>
    </source>
</evidence>
<dbReference type="OrthoDB" id="9808281at2"/>
<dbReference type="AlphaFoldDB" id="A0A3N0BWW5"/>
<dbReference type="InterPro" id="IPR055066">
    <property type="entry name" value="AASDHPPT_N"/>
</dbReference>
<evidence type="ECO:0000313" key="6">
    <source>
        <dbReference type="Proteomes" id="UP000274046"/>
    </source>
</evidence>
<dbReference type="Pfam" id="PF01648">
    <property type="entry name" value="ACPS"/>
    <property type="match status" value="1"/>
</dbReference>
<dbReference type="PANTHER" id="PTHR12215">
    <property type="entry name" value="PHOSPHOPANTETHEINE TRANSFERASE"/>
    <property type="match status" value="1"/>
</dbReference>
<sequence length="210" mass="24171">MIKIYYSCFTKQFTDEKLHHLLSLLPVEITERILKFRKWQDIQRALLGKLLLKKALLDFQSNSILSAITYNAYGRPNLTDLDFNISHSGNYAICAVSTQGQVGIDLEMVRPIDLAHFKSQFSLIEWQDIIKAEDAISKFFFYWTLKEAVIKADGRGLSLPLDSFRIKATHVNILNDTWYYKSLNFLDGYQAHIAFSSPPPDGILIELETF</sequence>
<dbReference type="InterPro" id="IPR050559">
    <property type="entry name" value="P-Pant_transferase_sf"/>
</dbReference>
<dbReference type="Gene3D" id="3.90.470.20">
    <property type="entry name" value="4'-phosphopantetheinyl transferase domain"/>
    <property type="match status" value="2"/>
</dbReference>
<comment type="caution">
    <text evidence="5">The sequence shown here is derived from an EMBL/GenBank/DDBJ whole genome shotgun (WGS) entry which is preliminary data.</text>
</comment>
<evidence type="ECO:0000256" key="2">
    <source>
        <dbReference type="ARBA" id="ARBA00022679"/>
    </source>
</evidence>
<dbReference type="GO" id="GO:0019878">
    <property type="term" value="P:lysine biosynthetic process via aminoadipic acid"/>
    <property type="evidence" value="ECO:0007669"/>
    <property type="project" value="TreeGrafter"/>
</dbReference>
<dbReference type="GO" id="GO:0008897">
    <property type="term" value="F:holo-[acyl-carrier-protein] synthase activity"/>
    <property type="evidence" value="ECO:0007669"/>
    <property type="project" value="InterPro"/>
</dbReference>
<feature type="domain" description="4'-phosphopantetheinyl transferase N-terminal" evidence="4">
    <location>
        <begin position="14"/>
        <end position="97"/>
    </location>
</feature>
<dbReference type="RefSeq" id="WP_123205274.1">
    <property type="nucleotide sequence ID" value="NZ_RBEE01000012.1"/>
</dbReference>
<dbReference type="InterPro" id="IPR037143">
    <property type="entry name" value="4-PPantetheinyl_Trfase_dom_sf"/>
</dbReference>
<reference evidence="5 6" key="1">
    <citation type="submission" date="2018-10" db="EMBL/GenBank/DDBJ databases">
        <title>Genome sequencing of Pedobacter jejuensis TNB23.</title>
        <authorList>
            <person name="Cho Y.-J."/>
            <person name="Cho A."/>
            <person name="Kim O.-S."/>
        </authorList>
    </citation>
    <scope>NUCLEOTIDE SEQUENCE [LARGE SCALE GENOMIC DNA]</scope>
    <source>
        <strain evidence="5 6">TNB23</strain>
    </source>
</reference>
<dbReference type="Pfam" id="PF22624">
    <property type="entry name" value="AASDHPPT_N"/>
    <property type="match status" value="1"/>
</dbReference>
<keyword evidence="2 5" id="KW-0808">Transferase</keyword>
<protein>
    <submittedName>
        <fullName evidence="5">4'-phosphopantetheinyl transferase superfamily protein</fullName>
    </submittedName>
</protein>
<evidence type="ECO:0000259" key="4">
    <source>
        <dbReference type="Pfam" id="PF22624"/>
    </source>
</evidence>
<evidence type="ECO:0000313" key="5">
    <source>
        <dbReference type="EMBL" id="RNL53950.1"/>
    </source>
</evidence>
<dbReference type="GO" id="GO:0005829">
    <property type="term" value="C:cytosol"/>
    <property type="evidence" value="ECO:0007669"/>
    <property type="project" value="TreeGrafter"/>
</dbReference>
<dbReference type="PANTHER" id="PTHR12215:SF10">
    <property type="entry name" value="L-AMINOADIPATE-SEMIALDEHYDE DEHYDROGENASE-PHOSPHOPANTETHEINYL TRANSFERASE"/>
    <property type="match status" value="1"/>
</dbReference>
<feature type="domain" description="4'-phosphopantetheinyl transferase" evidence="3">
    <location>
        <begin position="101"/>
        <end position="171"/>
    </location>
</feature>
<keyword evidence="6" id="KW-1185">Reference proteome</keyword>
<dbReference type="GO" id="GO:0000287">
    <property type="term" value="F:magnesium ion binding"/>
    <property type="evidence" value="ECO:0007669"/>
    <property type="project" value="InterPro"/>
</dbReference>
<gene>
    <name evidence="5" type="ORF">D7004_07570</name>
</gene>
<dbReference type="SUPFAM" id="SSF56214">
    <property type="entry name" value="4'-phosphopantetheinyl transferase"/>
    <property type="match status" value="2"/>
</dbReference>